<dbReference type="GO" id="GO:0016926">
    <property type="term" value="P:protein desumoylation"/>
    <property type="evidence" value="ECO:0007669"/>
    <property type="project" value="TreeGrafter"/>
</dbReference>
<dbReference type="InterPro" id="IPR038765">
    <property type="entry name" value="Papain-like_cys_pep_sf"/>
</dbReference>
<accession>A0A6B2KZ61</accession>
<keyword evidence="4" id="KW-0833">Ubl conjugation pathway</keyword>
<dbReference type="PANTHER" id="PTHR46896">
    <property type="entry name" value="SENTRIN-SPECIFIC PROTEASE"/>
    <property type="match status" value="1"/>
</dbReference>
<dbReference type="PANTHER" id="PTHR46896:SF3">
    <property type="entry name" value="FI06413P-RELATED"/>
    <property type="match status" value="1"/>
</dbReference>
<feature type="region of interest" description="Disordered" evidence="6">
    <location>
        <begin position="440"/>
        <end position="479"/>
    </location>
</feature>
<dbReference type="GO" id="GO:0005737">
    <property type="term" value="C:cytoplasm"/>
    <property type="evidence" value="ECO:0007669"/>
    <property type="project" value="TreeGrafter"/>
</dbReference>
<evidence type="ECO:0000256" key="5">
    <source>
        <dbReference type="ARBA" id="ARBA00022801"/>
    </source>
</evidence>
<feature type="region of interest" description="Disordered" evidence="6">
    <location>
        <begin position="1"/>
        <end position="122"/>
    </location>
</feature>
<keyword evidence="3" id="KW-0645">Protease</keyword>
<reference evidence="8" key="1">
    <citation type="journal article" date="2020" name="J. Eukaryot. Microbiol.">
        <title>De novo Sequencing, Assembly and Annotation of the Transcriptome for the Free-Living Testate Amoeba Arcella intermedia.</title>
        <authorList>
            <person name="Ribeiro G.M."/>
            <person name="Porfirio-Sousa A.L."/>
            <person name="Maurer-Alcala X.X."/>
            <person name="Katz L.A."/>
            <person name="Lahr D.J.G."/>
        </authorList>
    </citation>
    <scope>NUCLEOTIDE SEQUENCE</scope>
</reference>
<dbReference type="InterPro" id="IPR051947">
    <property type="entry name" value="Sentrin-specific_protease"/>
</dbReference>
<feature type="domain" description="Ubiquitin-like protease family profile" evidence="7">
    <location>
        <begin position="350"/>
        <end position="559"/>
    </location>
</feature>
<feature type="compositionally biased region" description="Low complexity" evidence="6">
    <location>
        <begin position="48"/>
        <end position="67"/>
    </location>
</feature>
<protein>
    <recommendedName>
        <fullName evidence="7">Ubiquitin-like protease family profile domain-containing protein</fullName>
    </recommendedName>
</protein>
<dbReference type="Gene3D" id="1.10.418.20">
    <property type="match status" value="1"/>
</dbReference>
<evidence type="ECO:0000256" key="1">
    <source>
        <dbReference type="ARBA" id="ARBA00005234"/>
    </source>
</evidence>
<dbReference type="SUPFAM" id="SSF54001">
    <property type="entry name" value="Cysteine proteinases"/>
    <property type="match status" value="1"/>
</dbReference>
<feature type="compositionally biased region" description="Polar residues" evidence="6">
    <location>
        <begin position="101"/>
        <end position="112"/>
    </location>
</feature>
<keyword evidence="2" id="KW-0597">Phosphoprotein</keyword>
<evidence type="ECO:0000256" key="6">
    <source>
        <dbReference type="SAM" id="MobiDB-lite"/>
    </source>
</evidence>
<evidence type="ECO:0000313" key="8">
    <source>
        <dbReference type="EMBL" id="NDV29895.1"/>
    </source>
</evidence>
<dbReference type="GO" id="GO:0070139">
    <property type="term" value="F:SUMO-specific endopeptidase activity"/>
    <property type="evidence" value="ECO:0007669"/>
    <property type="project" value="TreeGrafter"/>
</dbReference>
<feature type="compositionally biased region" description="Polar residues" evidence="6">
    <location>
        <begin position="20"/>
        <end position="38"/>
    </location>
</feature>
<dbReference type="PROSITE" id="PS50600">
    <property type="entry name" value="ULP_PROTEASE"/>
    <property type="match status" value="1"/>
</dbReference>
<dbReference type="EMBL" id="GIBP01000926">
    <property type="protein sequence ID" value="NDV29895.1"/>
    <property type="molecule type" value="Transcribed_RNA"/>
</dbReference>
<feature type="compositionally biased region" description="Low complexity" evidence="6">
    <location>
        <begin position="81"/>
        <end position="91"/>
    </location>
</feature>
<keyword evidence="5" id="KW-0378">Hydrolase</keyword>
<proteinExistence type="inferred from homology"/>
<evidence type="ECO:0000256" key="2">
    <source>
        <dbReference type="ARBA" id="ARBA00022553"/>
    </source>
</evidence>
<name>A0A6B2KZ61_9EUKA</name>
<dbReference type="InterPro" id="IPR003653">
    <property type="entry name" value="Peptidase_C48_C"/>
</dbReference>
<dbReference type="GO" id="GO:0005634">
    <property type="term" value="C:nucleus"/>
    <property type="evidence" value="ECO:0007669"/>
    <property type="project" value="TreeGrafter"/>
</dbReference>
<evidence type="ECO:0000256" key="4">
    <source>
        <dbReference type="ARBA" id="ARBA00022786"/>
    </source>
</evidence>
<organism evidence="8">
    <name type="scientific">Arcella intermedia</name>
    <dbReference type="NCBI Taxonomy" id="1963864"/>
    <lineage>
        <taxon>Eukaryota</taxon>
        <taxon>Amoebozoa</taxon>
        <taxon>Tubulinea</taxon>
        <taxon>Elardia</taxon>
        <taxon>Arcellinida</taxon>
        <taxon>Sphaerothecina</taxon>
        <taxon>Arcellidae</taxon>
        <taxon>Arcella</taxon>
    </lineage>
</organism>
<sequence length="660" mass="75630">MSQEETPKKLPPVSRPKIQTIHSPNNSDADLSEQIKQINKTKPKRHISPPSQLPKTPKSPTSPASPTRLKSPASATKRKISLSLSSSSSELEVIKGEAPKPTTNHSKVSQANKEPPKVTKSSSIMLQNAGLVKTPEKNKMGHDKSTCKGKVYSSKQIDEYIRPKVDLKDYKKKSKSPYFPTPMKPQTDGIVLTVLWKKINFGDNEKIDHNKKMIFLKEDMITFEKAKQDITVFYRLIKELKHFSSFFLIQYLKEEAGKKYEIKVSIDSMDVKKVMQVFSSKIDSKFMKKGDKGEFKCLTNENSETESDSVEPVKPNTTIIKDLDSPTSANTLPSKSNTILVYPRNTKDAISLTLADKNRLKPDQFLNDSVIDFFLRYCKEKYLESKQFYFCNTFFYKSLEKVSIRKWTRNVDIFSYDYIFIPINEDFHWKLAVVCLAGSHTKPKSESSDDSNSSKKKSRSSDDSYSPYPKKKSKSSDDDNLVSVQSSCILLFDSLRMETEDSLVFKQIRNYLNAEWQAKNKQETRQFTLHNCIGYIPEAPRQNNAIDCGVFVLQYVKQFCRDPPTQFYSKKIINTQIGKDWFPTSTISQLRTKIFDRITKLELNFKKEAQPNSPSDSNLLPDAESRDTLKQLKRPLEALKEEEQVSKKFKLELVDSPSLQ</sequence>
<dbReference type="GO" id="GO:0006508">
    <property type="term" value="P:proteolysis"/>
    <property type="evidence" value="ECO:0007669"/>
    <property type="project" value="UniProtKB-KW"/>
</dbReference>
<evidence type="ECO:0000256" key="3">
    <source>
        <dbReference type="ARBA" id="ARBA00022670"/>
    </source>
</evidence>
<comment type="similarity">
    <text evidence="1">Belongs to the peptidase C48 family.</text>
</comment>
<dbReference type="AlphaFoldDB" id="A0A6B2KZ61"/>
<evidence type="ECO:0000259" key="7">
    <source>
        <dbReference type="PROSITE" id="PS50600"/>
    </source>
</evidence>
<dbReference type="Pfam" id="PF02902">
    <property type="entry name" value="Peptidase_C48"/>
    <property type="match status" value="1"/>
</dbReference>
<dbReference type="Gene3D" id="3.30.310.130">
    <property type="entry name" value="Ubiquitin-related"/>
    <property type="match status" value="1"/>
</dbReference>